<keyword evidence="2" id="KW-0812">Transmembrane</keyword>
<comment type="caution">
    <text evidence="4">The sequence shown here is derived from an EMBL/GenBank/DDBJ whole genome shotgun (WGS) entry which is preliminary data.</text>
</comment>
<dbReference type="Pfam" id="PF04892">
    <property type="entry name" value="VanZ"/>
    <property type="match status" value="1"/>
</dbReference>
<dbReference type="EMBL" id="JBHSLN010000067">
    <property type="protein sequence ID" value="MFC5298459.1"/>
    <property type="molecule type" value="Genomic_DNA"/>
</dbReference>
<feature type="compositionally biased region" description="Low complexity" evidence="1">
    <location>
        <begin position="377"/>
        <end position="403"/>
    </location>
</feature>
<feature type="transmembrane region" description="Helical" evidence="2">
    <location>
        <begin position="136"/>
        <end position="158"/>
    </location>
</feature>
<organism evidence="4 5">
    <name type="scientific">Brachybacterium tyrofermentans</name>
    <dbReference type="NCBI Taxonomy" id="47848"/>
    <lineage>
        <taxon>Bacteria</taxon>
        <taxon>Bacillati</taxon>
        <taxon>Actinomycetota</taxon>
        <taxon>Actinomycetes</taxon>
        <taxon>Micrococcales</taxon>
        <taxon>Dermabacteraceae</taxon>
        <taxon>Brachybacterium</taxon>
    </lineage>
</organism>
<feature type="domain" description="VanZ-like" evidence="3">
    <location>
        <begin position="51"/>
        <end position="186"/>
    </location>
</feature>
<dbReference type="PANTHER" id="PTHR36834">
    <property type="entry name" value="MEMBRANE PROTEIN-RELATED"/>
    <property type="match status" value="1"/>
</dbReference>
<name>A0ABW0FI83_9MICO</name>
<proteinExistence type="predicted"/>
<gene>
    <name evidence="4" type="ORF">ACFPK8_13145</name>
</gene>
<sequence>MIETWTWQIPFALVGGTVVFLGVLVPALLVQYSAYGRLSLTRLLGTAALSVYGVALVAYTLLPLPDPSVCVGRNGGALQVIPGAVIADIARIVGENGIGSSFALATIAQPLLNIVLFIPLGLLVRAMTGRGIPTAILLGLAASLLIETTQYTGLWGIYDCGYRVADVDDLLTNTAGALVGAVAAPFVAGWVPRPAALAALPPQPVTRIRRLLGSALDAALISVMPAMLHTVAVLAMALVWTVATGARELPDAALTTAALLQPVALLAGVLLTVVLPALRGSGASPGQRLVAIRPLWDGRRGSRRRRLLRALPVAGVYALAPGLADLAAGAHVPLVPSLLNAAAAAVVLGTLVVVLFVDRNGLSGRISGAQMVDRRTPTTPSISTPSDSTPPYSPPSISTDAGS</sequence>
<keyword evidence="5" id="KW-1185">Reference proteome</keyword>
<feature type="transmembrane region" description="Helical" evidence="2">
    <location>
        <begin position="6"/>
        <end position="30"/>
    </location>
</feature>
<feature type="transmembrane region" description="Helical" evidence="2">
    <location>
        <begin position="42"/>
        <end position="62"/>
    </location>
</feature>
<dbReference type="InterPro" id="IPR006976">
    <property type="entry name" value="VanZ-like"/>
</dbReference>
<feature type="region of interest" description="Disordered" evidence="1">
    <location>
        <begin position="368"/>
        <end position="403"/>
    </location>
</feature>
<feature type="transmembrane region" description="Helical" evidence="2">
    <location>
        <begin position="307"/>
        <end position="332"/>
    </location>
</feature>
<keyword evidence="2" id="KW-1133">Transmembrane helix</keyword>
<feature type="transmembrane region" description="Helical" evidence="2">
    <location>
        <begin position="211"/>
        <end position="240"/>
    </location>
</feature>
<reference evidence="5" key="1">
    <citation type="journal article" date="2019" name="Int. J. Syst. Evol. Microbiol.">
        <title>The Global Catalogue of Microorganisms (GCM) 10K type strain sequencing project: providing services to taxonomists for standard genome sequencing and annotation.</title>
        <authorList>
            <consortium name="The Broad Institute Genomics Platform"/>
            <consortium name="The Broad Institute Genome Sequencing Center for Infectious Disease"/>
            <person name="Wu L."/>
            <person name="Ma J."/>
        </authorList>
    </citation>
    <scope>NUCLEOTIDE SEQUENCE [LARGE SCALE GENOMIC DNA]</scope>
    <source>
        <strain evidence="5">CGMCC 1.16455</strain>
    </source>
</reference>
<feature type="transmembrane region" description="Helical" evidence="2">
    <location>
        <begin position="252"/>
        <end position="278"/>
    </location>
</feature>
<protein>
    <submittedName>
        <fullName evidence="4">VanZ family protein</fullName>
    </submittedName>
</protein>
<accession>A0ABW0FI83</accession>
<evidence type="ECO:0000256" key="2">
    <source>
        <dbReference type="SAM" id="Phobius"/>
    </source>
</evidence>
<dbReference type="Proteomes" id="UP001595937">
    <property type="component" value="Unassembled WGS sequence"/>
</dbReference>
<dbReference type="PANTHER" id="PTHR36834:SF1">
    <property type="entry name" value="INTEGRAL MEMBRANE PROTEIN"/>
    <property type="match status" value="1"/>
</dbReference>
<evidence type="ECO:0000313" key="5">
    <source>
        <dbReference type="Proteomes" id="UP001595937"/>
    </source>
</evidence>
<evidence type="ECO:0000259" key="3">
    <source>
        <dbReference type="Pfam" id="PF04892"/>
    </source>
</evidence>
<dbReference type="InterPro" id="IPR053150">
    <property type="entry name" value="Teicoplanin_resist-assoc"/>
</dbReference>
<feature type="transmembrane region" description="Helical" evidence="2">
    <location>
        <begin position="102"/>
        <end position="124"/>
    </location>
</feature>
<evidence type="ECO:0000256" key="1">
    <source>
        <dbReference type="SAM" id="MobiDB-lite"/>
    </source>
</evidence>
<feature type="transmembrane region" description="Helical" evidence="2">
    <location>
        <begin position="170"/>
        <end position="191"/>
    </location>
</feature>
<evidence type="ECO:0000313" key="4">
    <source>
        <dbReference type="EMBL" id="MFC5298459.1"/>
    </source>
</evidence>
<dbReference type="RefSeq" id="WP_343925213.1">
    <property type="nucleotide sequence ID" value="NZ_BAAAIR010000045.1"/>
</dbReference>
<feature type="transmembrane region" description="Helical" evidence="2">
    <location>
        <begin position="338"/>
        <end position="357"/>
    </location>
</feature>
<dbReference type="GeneID" id="303298224"/>
<keyword evidence="2" id="KW-0472">Membrane</keyword>